<dbReference type="Gene3D" id="3.90.79.10">
    <property type="entry name" value="Nucleoside Triphosphate Pyrophosphohydrolase"/>
    <property type="match status" value="1"/>
</dbReference>
<dbReference type="Pfam" id="PF00293">
    <property type="entry name" value="NUDIX"/>
    <property type="match status" value="1"/>
</dbReference>
<keyword evidence="3 4" id="KW-0378">Hydrolase</keyword>
<dbReference type="InterPro" id="IPR000086">
    <property type="entry name" value="NUDIX_hydrolase_dom"/>
</dbReference>
<dbReference type="RefSeq" id="WP_311617624.1">
    <property type="nucleotide sequence ID" value="NZ_JAVREV010000005.1"/>
</dbReference>
<dbReference type="PANTHER" id="PTHR43046">
    <property type="entry name" value="GDP-MANNOSE MANNOSYL HYDROLASE"/>
    <property type="match status" value="1"/>
</dbReference>
<dbReference type="EMBL" id="JAVREV010000005">
    <property type="protein sequence ID" value="MDT0443269.1"/>
    <property type="molecule type" value="Genomic_DNA"/>
</dbReference>
<dbReference type="PROSITE" id="PS00893">
    <property type="entry name" value="NUDIX_BOX"/>
    <property type="match status" value="1"/>
</dbReference>
<feature type="domain" description="Nudix hydrolase" evidence="5">
    <location>
        <begin position="29"/>
        <end position="159"/>
    </location>
</feature>
<proteinExistence type="inferred from homology"/>
<gene>
    <name evidence="6" type="ORF">RM779_11770</name>
</gene>
<evidence type="ECO:0000256" key="2">
    <source>
        <dbReference type="ARBA" id="ARBA00005582"/>
    </source>
</evidence>
<evidence type="ECO:0000256" key="3">
    <source>
        <dbReference type="ARBA" id="ARBA00022801"/>
    </source>
</evidence>
<dbReference type="PANTHER" id="PTHR43046:SF14">
    <property type="entry name" value="MUTT_NUDIX FAMILY PROTEIN"/>
    <property type="match status" value="1"/>
</dbReference>
<evidence type="ECO:0000313" key="6">
    <source>
        <dbReference type="EMBL" id="MDT0443269.1"/>
    </source>
</evidence>
<dbReference type="PRINTS" id="PR00502">
    <property type="entry name" value="NUDIXFAMILY"/>
</dbReference>
<reference evidence="7" key="1">
    <citation type="submission" date="2023-07" db="EMBL/GenBank/DDBJ databases">
        <title>30 novel species of actinomycetes from the DSMZ collection.</title>
        <authorList>
            <person name="Nouioui I."/>
        </authorList>
    </citation>
    <scope>NUCLEOTIDE SEQUENCE [LARGE SCALE GENOMIC DNA]</scope>
    <source>
        <strain evidence="7">DSM 41886</strain>
    </source>
</reference>
<evidence type="ECO:0000256" key="1">
    <source>
        <dbReference type="ARBA" id="ARBA00001946"/>
    </source>
</evidence>
<dbReference type="SUPFAM" id="SSF55811">
    <property type="entry name" value="Nudix"/>
    <property type="match status" value="1"/>
</dbReference>
<organism evidence="6 7">
    <name type="scientific">Streptomyces johnsoniae</name>
    <dbReference type="NCBI Taxonomy" id="3075532"/>
    <lineage>
        <taxon>Bacteria</taxon>
        <taxon>Bacillati</taxon>
        <taxon>Actinomycetota</taxon>
        <taxon>Actinomycetes</taxon>
        <taxon>Kitasatosporales</taxon>
        <taxon>Streptomycetaceae</taxon>
        <taxon>Streptomyces</taxon>
    </lineage>
</organism>
<evidence type="ECO:0000259" key="5">
    <source>
        <dbReference type="PROSITE" id="PS51462"/>
    </source>
</evidence>
<comment type="caution">
    <text evidence="6">The sequence shown here is derived from an EMBL/GenBank/DDBJ whole genome shotgun (WGS) entry which is preliminary data.</text>
</comment>
<accession>A0ABU2S4B1</accession>
<protein>
    <submittedName>
        <fullName evidence="6">NUDIX domain-containing protein</fullName>
    </submittedName>
</protein>
<dbReference type="InterPro" id="IPR015797">
    <property type="entry name" value="NUDIX_hydrolase-like_dom_sf"/>
</dbReference>
<name>A0ABU2S4B1_9ACTN</name>
<dbReference type="InterPro" id="IPR020476">
    <property type="entry name" value="Nudix_hydrolase"/>
</dbReference>
<evidence type="ECO:0000256" key="4">
    <source>
        <dbReference type="RuleBase" id="RU003476"/>
    </source>
</evidence>
<sequence length="159" mass="17766">MTESAAPLATGPLGMRLLAFDRLPEDTRFDREPVGYGLVALWHAGLLLLVHVRDRDCWELPGGRLDPGETPREAAARELAEESGQHVAPERLHFAGFARTWLPDRPVLRGALFHAEADERAVFEPTPEIAGVHWWNLRDPMPHGRLQTVDAYLAALVRP</sequence>
<dbReference type="PROSITE" id="PS51462">
    <property type="entry name" value="NUDIX"/>
    <property type="match status" value="1"/>
</dbReference>
<dbReference type="InterPro" id="IPR020084">
    <property type="entry name" value="NUDIX_hydrolase_CS"/>
</dbReference>
<dbReference type="Proteomes" id="UP001183615">
    <property type="component" value="Unassembled WGS sequence"/>
</dbReference>
<evidence type="ECO:0000313" key="7">
    <source>
        <dbReference type="Proteomes" id="UP001183615"/>
    </source>
</evidence>
<keyword evidence="7" id="KW-1185">Reference proteome</keyword>
<comment type="similarity">
    <text evidence="2 4">Belongs to the Nudix hydrolase family.</text>
</comment>
<comment type="cofactor">
    <cofactor evidence="1">
        <name>Mg(2+)</name>
        <dbReference type="ChEBI" id="CHEBI:18420"/>
    </cofactor>
</comment>